<dbReference type="SMART" id="SM00481">
    <property type="entry name" value="POLIIIAc"/>
    <property type="match status" value="1"/>
</dbReference>
<dbReference type="InterPro" id="IPR003141">
    <property type="entry name" value="Pol/His_phosphatase_N"/>
</dbReference>
<dbReference type="InterPro" id="IPR016195">
    <property type="entry name" value="Pol/histidinol_Pase-like"/>
</dbReference>
<dbReference type="PANTHER" id="PTHR42924">
    <property type="entry name" value="EXONUCLEASE"/>
    <property type="match status" value="1"/>
</dbReference>
<evidence type="ECO:0000313" key="2">
    <source>
        <dbReference type="EMBL" id="GAF72059.1"/>
    </source>
</evidence>
<proteinExistence type="predicted"/>
<accession>X0RT87</accession>
<dbReference type="GO" id="GO:0004534">
    <property type="term" value="F:5'-3' RNA exonuclease activity"/>
    <property type="evidence" value="ECO:0007669"/>
    <property type="project" value="TreeGrafter"/>
</dbReference>
<feature type="non-terminal residue" evidence="2">
    <location>
        <position position="66"/>
    </location>
</feature>
<name>X0RT87_9ZZZZ</name>
<feature type="domain" description="Polymerase/histidinol phosphatase N-terminal" evidence="1">
    <location>
        <begin position="9"/>
        <end position="66"/>
    </location>
</feature>
<dbReference type="InterPro" id="IPR052018">
    <property type="entry name" value="PHP_domain"/>
</dbReference>
<dbReference type="SUPFAM" id="SSF89550">
    <property type="entry name" value="PHP domain-like"/>
    <property type="match status" value="1"/>
</dbReference>
<protein>
    <recommendedName>
        <fullName evidence="1">Polymerase/histidinol phosphatase N-terminal domain-containing protein</fullName>
    </recommendedName>
</protein>
<comment type="caution">
    <text evidence="2">The sequence shown here is derived from an EMBL/GenBank/DDBJ whole genome shotgun (WGS) entry which is preliminary data.</text>
</comment>
<dbReference type="Pfam" id="PF02811">
    <property type="entry name" value="PHP"/>
    <property type="match status" value="1"/>
</dbReference>
<dbReference type="PANTHER" id="PTHR42924:SF18">
    <property type="entry name" value="POLYMERASE_HISTIDINOL PHOSPHATASE N-TERMINAL DOMAIN-CONTAINING PROTEIN"/>
    <property type="match status" value="1"/>
</dbReference>
<dbReference type="AlphaFoldDB" id="X0RT87"/>
<dbReference type="EMBL" id="BARS01006674">
    <property type="protein sequence ID" value="GAF72059.1"/>
    <property type="molecule type" value="Genomic_DNA"/>
</dbReference>
<gene>
    <name evidence="2" type="ORF">S01H1_12968</name>
</gene>
<evidence type="ECO:0000259" key="1">
    <source>
        <dbReference type="SMART" id="SM00481"/>
    </source>
</evidence>
<organism evidence="2">
    <name type="scientific">marine sediment metagenome</name>
    <dbReference type="NCBI Taxonomy" id="412755"/>
    <lineage>
        <taxon>unclassified sequences</taxon>
        <taxon>metagenomes</taxon>
        <taxon>ecological metagenomes</taxon>
    </lineage>
</organism>
<dbReference type="InterPro" id="IPR004013">
    <property type="entry name" value="PHP_dom"/>
</dbReference>
<dbReference type="CDD" id="cd07432">
    <property type="entry name" value="PHP_HisPPase"/>
    <property type="match status" value="1"/>
</dbReference>
<dbReference type="Gene3D" id="3.20.20.140">
    <property type="entry name" value="Metal-dependent hydrolases"/>
    <property type="match status" value="1"/>
</dbReference>
<reference evidence="2" key="1">
    <citation type="journal article" date="2014" name="Front. Microbiol.">
        <title>High frequency of phylogenetically diverse reductive dehalogenase-homologous genes in deep subseafloor sedimentary metagenomes.</title>
        <authorList>
            <person name="Kawai M."/>
            <person name="Futagami T."/>
            <person name="Toyoda A."/>
            <person name="Takaki Y."/>
            <person name="Nishi S."/>
            <person name="Hori S."/>
            <person name="Arai W."/>
            <person name="Tsubouchi T."/>
            <person name="Morono Y."/>
            <person name="Uchiyama I."/>
            <person name="Ito T."/>
            <person name="Fujiyama A."/>
            <person name="Inagaki F."/>
            <person name="Takami H."/>
        </authorList>
    </citation>
    <scope>NUCLEOTIDE SEQUENCE</scope>
    <source>
        <strain evidence="2">Expedition CK06-06</strain>
    </source>
</reference>
<dbReference type="GO" id="GO:0035312">
    <property type="term" value="F:5'-3' DNA exonuclease activity"/>
    <property type="evidence" value="ECO:0007669"/>
    <property type="project" value="TreeGrafter"/>
</dbReference>
<sequence>MFSAQGTMIDLHTHSLLSDGELLPEELARRAETAGYRILVITDHVGFSNVEQVVSALVRAAEKTSA</sequence>